<reference evidence="1 2" key="1">
    <citation type="journal article" date="2023" name="Mol. Biol. Evol.">
        <title>Genomics of Secondarily Temperate Adaptation in the Only Non-Antarctic Icefish.</title>
        <authorList>
            <person name="Rivera-Colon A.G."/>
            <person name="Rayamajhi N."/>
            <person name="Minhas B.F."/>
            <person name="Madrigal G."/>
            <person name="Bilyk K.T."/>
            <person name="Yoon V."/>
            <person name="Hune M."/>
            <person name="Gregory S."/>
            <person name="Cheng C.H.C."/>
            <person name="Catchen J.M."/>
        </authorList>
    </citation>
    <scope>NUCLEOTIDE SEQUENCE [LARGE SCALE GENOMIC DNA]</scope>
    <source>
        <strain evidence="1">JC2023a</strain>
    </source>
</reference>
<keyword evidence="2" id="KW-1185">Reference proteome</keyword>
<protein>
    <submittedName>
        <fullName evidence="1">Uncharacterized protein</fullName>
    </submittedName>
</protein>
<accession>A0AAN8H9G1</accession>
<dbReference type="EMBL" id="JAULUE010002050">
    <property type="protein sequence ID" value="KAK5904434.1"/>
    <property type="molecule type" value="Genomic_DNA"/>
</dbReference>
<evidence type="ECO:0000313" key="1">
    <source>
        <dbReference type="EMBL" id="KAK5904434.1"/>
    </source>
</evidence>
<dbReference type="AlphaFoldDB" id="A0AAN8H9G1"/>
<dbReference type="Proteomes" id="UP001335648">
    <property type="component" value="Unassembled WGS sequence"/>
</dbReference>
<organism evidence="1 2">
    <name type="scientific">Champsocephalus esox</name>
    <name type="common">pike icefish</name>
    <dbReference type="NCBI Taxonomy" id="159716"/>
    <lineage>
        <taxon>Eukaryota</taxon>
        <taxon>Metazoa</taxon>
        <taxon>Chordata</taxon>
        <taxon>Craniata</taxon>
        <taxon>Vertebrata</taxon>
        <taxon>Euteleostomi</taxon>
        <taxon>Actinopterygii</taxon>
        <taxon>Neopterygii</taxon>
        <taxon>Teleostei</taxon>
        <taxon>Neoteleostei</taxon>
        <taxon>Acanthomorphata</taxon>
        <taxon>Eupercaria</taxon>
        <taxon>Perciformes</taxon>
        <taxon>Notothenioidei</taxon>
        <taxon>Channichthyidae</taxon>
        <taxon>Champsocephalus</taxon>
    </lineage>
</organism>
<comment type="caution">
    <text evidence="1">The sequence shown here is derived from an EMBL/GenBank/DDBJ whole genome shotgun (WGS) entry which is preliminary data.</text>
</comment>
<gene>
    <name evidence="1" type="ORF">CesoFtcFv8_006000</name>
</gene>
<proteinExistence type="predicted"/>
<evidence type="ECO:0000313" key="2">
    <source>
        <dbReference type="Proteomes" id="UP001335648"/>
    </source>
</evidence>
<name>A0AAN8H9G1_9TELE</name>
<sequence length="77" mass="8286">MVRTVGRRLSQPQPRRLLWCEEPTSCLSPWPPGPQCGGKSLGGCPTEHAQALIPGSKPITLGRHSGPGRACFMSCFL</sequence>